<keyword evidence="1" id="KW-0732">Signal</keyword>
<dbReference type="InterPro" id="IPR009003">
    <property type="entry name" value="Peptidase_S1_PA"/>
</dbReference>
<protein>
    <submittedName>
        <fullName evidence="2">Trypsin-like peptidase domain-containing protein</fullName>
    </submittedName>
</protein>
<organism evidence="2 3">
    <name type="scientific">Candidatus Avelusimicrobium gallicola</name>
    <dbReference type="NCBI Taxonomy" id="2562704"/>
    <lineage>
        <taxon>Bacteria</taxon>
        <taxon>Pseudomonadati</taxon>
        <taxon>Elusimicrobiota</taxon>
        <taxon>Elusimicrobia</taxon>
        <taxon>Elusimicrobiales</taxon>
        <taxon>Elusimicrobiaceae</taxon>
        <taxon>Candidatus Avelusimicrobium</taxon>
    </lineage>
</organism>
<feature type="chain" id="PRO_5037105488" evidence="1">
    <location>
        <begin position="23"/>
        <end position="440"/>
    </location>
</feature>
<proteinExistence type="predicted"/>
<evidence type="ECO:0000313" key="3">
    <source>
        <dbReference type="Proteomes" id="UP000725649"/>
    </source>
</evidence>
<gene>
    <name evidence="2" type="ORF">E7027_02555</name>
</gene>
<dbReference type="AlphaFoldDB" id="A0A928DQW2"/>
<evidence type="ECO:0000256" key="1">
    <source>
        <dbReference type="SAM" id="SignalP"/>
    </source>
</evidence>
<dbReference type="Gene3D" id="2.40.10.120">
    <property type="match status" value="1"/>
</dbReference>
<dbReference type="Proteomes" id="UP000725649">
    <property type="component" value="Unassembled WGS sequence"/>
</dbReference>
<sequence>MKKLFLFFILLSFLVPAGSAQKALPTVGKALSKEAIQKAASSTVSATSILSEVANIPVSAADTPTLQNFTQPEIRPMPLPQHSRSIVMAPVRPFLEDATLPEMPDAPGRTGKTILPSLDHLKKIFSFREKQAEKKRMAEFDSRADESVIAIQDSADDMYGATPFTATAFVIEEEFEGKKYLWGVTSAHVLNVLGPDFYVHIPGFPLPWKSNVSFMGDPGMADIAIFPIPEGQESWLNPIPLADKDPEVGEKLRSFGYFNGGFHVVRNREVQEVTKGRIITSLEFNTTERGGACGGPLLNTKNEVVGIHCGSSSKKQISFVVPVWQLKDLLTAYRNGGRAMKKLKFRNHEIGEININQYISSIRVFSNGEKIDEFDTTHQAKSIDYEHLEDLVYAEGADRIEVNLSGQYNPQKPYSLKQFSYSVVYLPFEEKVFIESPSKP</sequence>
<name>A0A928DQW2_9BACT</name>
<evidence type="ECO:0000313" key="2">
    <source>
        <dbReference type="EMBL" id="MBE6421007.1"/>
    </source>
</evidence>
<accession>A0A928DQW2</accession>
<dbReference type="EMBL" id="SUVG01000003">
    <property type="protein sequence ID" value="MBE6421007.1"/>
    <property type="molecule type" value="Genomic_DNA"/>
</dbReference>
<comment type="caution">
    <text evidence="2">The sequence shown here is derived from an EMBL/GenBank/DDBJ whole genome shotgun (WGS) entry which is preliminary data.</text>
</comment>
<reference evidence="2" key="1">
    <citation type="submission" date="2019-04" db="EMBL/GenBank/DDBJ databases">
        <title>Evolution of Biomass-Degrading Anaerobic Consortia Revealed by Metagenomics.</title>
        <authorList>
            <person name="Peng X."/>
        </authorList>
    </citation>
    <scope>NUCLEOTIDE SEQUENCE</scope>
    <source>
        <strain evidence="2">SIG66</strain>
    </source>
</reference>
<dbReference type="SUPFAM" id="SSF50494">
    <property type="entry name" value="Trypsin-like serine proteases"/>
    <property type="match status" value="1"/>
</dbReference>
<feature type="signal peptide" evidence="1">
    <location>
        <begin position="1"/>
        <end position="22"/>
    </location>
</feature>
<dbReference type="Pfam" id="PF13365">
    <property type="entry name" value="Trypsin_2"/>
    <property type="match status" value="1"/>
</dbReference>